<evidence type="ECO:0000256" key="3">
    <source>
        <dbReference type="ARBA" id="ARBA00022692"/>
    </source>
</evidence>
<feature type="transmembrane region" description="Helical" evidence="7">
    <location>
        <begin position="58"/>
        <end position="81"/>
    </location>
</feature>
<feature type="domain" description="Phosphatidic acid phosphatase type 2/haloperoxidase" evidence="8">
    <location>
        <begin position="59"/>
        <end position="170"/>
    </location>
</feature>
<evidence type="ECO:0000259" key="8">
    <source>
        <dbReference type="SMART" id="SM00014"/>
    </source>
</evidence>
<organism evidence="9 10">
    <name type="scientific">Youngiibacter multivorans</name>
    <dbReference type="NCBI Taxonomy" id="937251"/>
    <lineage>
        <taxon>Bacteria</taxon>
        <taxon>Bacillati</taxon>
        <taxon>Bacillota</taxon>
        <taxon>Clostridia</taxon>
        <taxon>Eubacteriales</taxon>
        <taxon>Clostridiaceae</taxon>
        <taxon>Youngiibacter</taxon>
    </lineage>
</organism>
<reference evidence="9 10" key="1">
    <citation type="submission" date="2021-03" db="EMBL/GenBank/DDBJ databases">
        <title>Genomic Encyclopedia of Type Strains, Phase IV (KMG-IV): sequencing the most valuable type-strain genomes for metagenomic binning, comparative biology and taxonomic classification.</title>
        <authorList>
            <person name="Goeker M."/>
        </authorList>
    </citation>
    <scope>NUCLEOTIDE SEQUENCE [LARGE SCALE GENOMIC DNA]</scope>
    <source>
        <strain evidence="9 10">DSM 6139</strain>
    </source>
</reference>
<keyword evidence="6 7" id="KW-0472">Membrane</keyword>
<dbReference type="Gene3D" id="1.20.144.10">
    <property type="entry name" value="Phosphatidic acid phosphatase type 2/haloperoxidase"/>
    <property type="match status" value="1"/>
</dbReference>
<evidence type="ECO:0000256" key="5">
    <source>
        <dbReference type="ARBA" id="ARBA00022989"/>
    </source>
</evidence>
<evidence type="ECO:0000313" key="9">
    <source>
        <dbReference type="EMBL" id="MBP1920922.1"/>
    </source>
</evidence>
<keyword evidence="4 9" id="KW-0378">Hydrolase</keyword>
<protein>
    <submittedName>
        <fullName evidence="9">Undecaprenyl-diphosphatase</fullName>
        <ecNumber evidence="9">3.6.1.27</ecNumber>
    </submittedName>
</protein>
<sequence>MIQKITEFDKAAVLYINNRLRTRVLDYFFIGATYLGSDVFALGVILGLFFFPGRNFNSFAAAAALSLFFTSITVGVVKFFVKRKRPFEKLINLNSIKIGVDQFSFPSGHTAAAFTLAATVALLTSNSLISIIYYTLATLVAMSRVYLGVHYPSDVAAGAVVGTSYAVVVHFMMLGSV</sequence>
<dbReference type="InterPro" id="IPR000326">
    <property type="entry name" value="PAP2/HPO"/>
</dbReference>
<evidence type="ECO:0000256" key="6">
    <source>
        <dbReference type="ARBA" id="ARBA00023136"/>
    </source>
</evidence>
<dbReference type="GO" id="GO:0050380">
    <property type="term" value="F:undecaprenyl-diphosphatase activity"/>
    <property type="evidence" value="ECO:0007669"/>
    <property type="project" value="UniProtKB-EC"/>
</dbReference>
<evidence type="ECO:0000256" key="4">
    <source>
        <dbReference type="ARBA" id="ARBA00022801"/>
    </source>
</evidence>
<comment type="subcellular location">
    <subcellularLocation>
        <location evidence="1">Cell membrane</location>
        <topology evidence="1">Multi-pass membrane protein</topology>
    </subcellularLocation>
</comment>
<gene>
    <name evidence="9" type="ORF">J2Z34_003442</name>
</gene>
<keyword evidence="10" id="KW-1185">Reference proteome</keyword>
<accession>A0ABS4G8N5</accession>
<name>A0ABS4G8N5_9CLOT</name>
<proteinExistence type="predicted"/>
<dbReference type="SMART" id="SM00014">
    <property type="entry name" value="acidPPc"/>
    <property type="match status" value="1"/>
</dbReference>
<comment type="caution">
    <text evidence="9">The sequence shown here is derived from an EMBL/GenBank/DDBJ whole genome shotgun (WGS) entry which is preliminary data.</text>
</comment>
<dbReference type="PANTHER" id="PTHR14969:SF62">
    <property type="entry name" value="DECAPRENYLPHOSPHORYL-5-PHOSPHORIBOSE PHOSPHATASE RV3807C-RELATED"/>
    <property type="match status" value="1"/>
</dbReference>
<evidence type="ECO:0000313" key="10">
    <source>
        <dbReference type="Proteomes" id="UP001519271"/>
    </source>
</evidence>
<dbReference type="Proteomes" id="UP001519271">
    <property type="component" value="Unassembled WGS sequence"/>
</dbReference>
<feature type="transmembrane region" description="Helical" evidence="7">
    <location>
        <begin position="27"/>
        <end position="52"/>
    </location>
</feature>
<feature type="transmembrane region" description="Helical" evidence="7">
    <location>
        <begin position="155"/>
        <end position="174"/>
    </location>
</feature>
<dbReference type="Pfam" id="PF01569">
    <property type="entry name" value="PAP2"/>
    <property type="match status" value="1"/>
</dbReference>
<keyword evidence="5 7" id="KW-1133">Transmembrane helix</keyword>
<evidence type="ECO:0000256" key="2">
    <source>
        <dbReference type="ARBA" id="ARBA00022475"/>
    </source>
</evidence>
<dbReference type="RefSeq" id="WP_209461073.1">
    <property type="nucleotide sequence ID" value="NZ_JAGGKC010000050.1"/>
</dbReference>
<dbReference type="EMBL" id="JAGGKC010000050">
    <property type="protein sequence ID" value="MBP1920922.1"/>
    <property type="molecule type" value="Genomic_DNA"/>
</dbReference>
<keyword evidence="3 7" id="KW-0812">Transmembrane</keyword>
<dbReference type="SUPFAM" id="SSF48317">
    <property type="entry name" value="Acid phosphatase/Vanadium-dependent haloperoxidase"/>
    <property type="match status" value="1"/>
</dbReference>
<dbReference type="InterPro" id="IPR036938">
    <property type="entry name" value="PAP2/HPO_sf"/>
</dbReference>
<dbReference type="EC" id="3.6.1.27" evidence="9"/>
<feature type="transmembrane region" description="Helical" evidence="7">
    <location>
        <begin position="111"/>
        <end position="135"/>
    </location>
</feature>
<evidence type="ECO:0000256" key="1">
    <source>
        <dbReference type="ARBA" id="ARBA00004651"/>
    </source>
</evidence>
<keyword evidence="2" id="KW-1003">Cell membrane</keyword>
<evidence type="ECO:0000256" key="7">
    <source>
        <dbReference type="SAM" id="Phobius"/>
    </source>
</evidence>
<dbReference type="PANTHER" id="PTHR14969">
    <property type="entry name" value="SPHINGOSINE-1-PHOSPHATE PHOSPHOHYDROLASE"/>
    <property type="match status" value="1"/>
</dbReference>